<name>A0A373A1M7_9ACTN</name>
<dbReference type="PANTHER" id="PTHR34293">
    <property type="entry name" value="HTH-TYPE TRANSCRIPTIONAL REGULATOR TRMBL2"/>
    <property type="match status" value="1"/>
</dbReference>
<dbReference type="Gene3D" id="1.10.10.10">
    <property type="entry name" value="Winged helix-like DNA-binding domain superfamily/Winged helix DNA-binding domain"/>
    <property type="match status" value="2"/>
</dbReference>
<feature type="compositionally biased region" description="Gly residues" evidence="1">
    <location>
        <begin position="28"/>
        <end position="37"/>
    </location>
</feature>
<dbReference type="GO" id="GO:0003677">
    <property type="term" value="F:DNA binding"/>
    <property type="evidence" value="ECO:0007669"/>
    <property type="project" value="InterPro"/>
</dbReference>
<dbReference type="InterPro" id="IPR000792">
    <property type="entry name" value="Tscrpt_reg_LuxR_C"/>
</dbReference>
<evidence type="ECO:0000313" key="3">
    <source>
        <dbReference type="EMBL" id="RGD61969.1"/>
    </source>
</evidence>
<gene>
    <name evidence="3" type="ORF">DR950_33300</name>
</gene>
<accession>A0A373A1M7</accession>
<dbReference type="Pfam" id="PF01978">
    <property type="entry name" value="TrmB"/>
    <property type="match status" value="1"/>
</dbReference>
<dbReference type="PANTHER" id="PTHR34293:SF1">
    <property type="entry name" value="HTH-TYPE TRANSCRIPTIONAL REGULATOR TRMBL2"/>
    <property type="match status" value="1"/>
</dbReference>
<feature type="compositionally biased region" description="Low complexity" evidence="1">
    <location>
        <begin position="17"/>
        <end position="27"/>
    </location>
</feature>
<dbReference type="SUPFAM" id="SSF46785">
    <property type="entry name" value="Winged helix' DNA-binding domain"/>
    <property type="match status" value="1"/>
</dbReference>
<feature type="domain" description="HTH luxR-type" evidence="2">
    <location>
        <begin position="320"/>
        <end position="369"/>
    </location>
</feature>
<evidence type="ECO:0000259" key="2">
    <source>
        <dbReference type="SMART" id="SM00421"/>
    </source>
</evidence>
<evidence type="ECO:0000256" key="1">
    <source>
        <dbReference type="SAM" id="MobiDB-lite"/>
    </source>
</evidence>
<dbReference type="Proteomes" id="UP000263377">
    <property type="component" value="Unassembled WGS sequence"/>
</dbReference>
<sequence>MAEDGHRSAAPPGGGTAPARGARVGAGAADGNGRAGGEGVVSDAALGRAGGQALGALGLAEPDGQVYAALVASPQSTAEELAESCGLTFQQSVRALDRLAQQGMATRAPVDRHRYLPVPPDVAIGTLIGHRESELRYARAEMHRLMDAFREASRYTDPAHSVEVLTGGEAIAQRLEHITETSQYQVRGFDRPPYIQDPVAPLTLQRRRLREGVKFRTVYDREAVAWPGRLEKNILVGVEDGEEARVRPTLPMKMIISDDRMAIIPISVGDSVLDAAYVIHPSALLQALDTLFEAEWERAVRLQAAVGTEDAGSEPETDHRKLLGLLAAGLTDESIARSLGWSARTTQRRLQSLMRSLGATTRFQAGMAARERGWL</sequence>
<feature type="region of interest" description="Disordered" evidence="1">
    <location>
        <begin position="1"/>
        <end position="37"/>
    </location>
</feature>
<evidence type="ECO:0000313" key="4">
    <source>
        <dbReference type="Proteomes" id="UP000263377"/>
    </source>
</evidence>
<dbReference type="EMBL" id="QVIG01000001">
    <property type="protein sequence ID" value="RGD61969.1"/>
    <property type="molecule type" value="Genomic_DNA"/>
</dbReference>
<keyword evidence="4" id="KW-1185">Reference proteome</keyword>
<dbReference type="InterPro" id="IPR002831">
    <property type="entry name" value="Tscrpt_reg_TrmB_N"/>
</dbReference>
<dbReference type="SMART" id="SM00421">
    <property type="entry name" value="HTH_LUXR"/>
    <property type="match status" value="1"/>
</dbReference>
<organism evidence="3 4">
    <name type="scientific">Kitasatospora xanthocidica</name>
    <dbReference type="NCBI Taxonomy" id="83382"/>
    <lineage>
        <taxon>Bacteria</taxon>
        <taxon>Bacillati</taxon>
        <taxon>Actinomycetota</taxon>
        <taxon>Actinomycetes</taxon>
        <taxon>Kitasatosporales</taxon>
        <taxon>Streptomycetaceae</taxon>
        <taxon>Kitasatospora</taxon>
    </lineage>
</organism>
<comment type="caution">
    <text evidence="3">The sequence shown here is derived from an EMBL/GenBank/DDBJ whole genome shotgun (WGS) entry which is preliminary data.</text>
</comment>
<proteinExistence type="predicted"/>
<dbReference type="SUPFAM" id="SSF46894">
    <property type="entry name" value="C-terminal effector domain of the bipartite response regulators"/>
    <property type="match status" value="1"/>
</dbReference>
<dbReference type="InterPro" id="IPR036390">
    <property type="entry name" value="WH_DNA-bd_sf"/>
</dbReference>
<reference evidence="3 4" key="1">
    <citation type="submission" date="2018-08" db="EMBL/GenBank/DDBJ databases">
        <title>Diversity &amp; Physiological Properties of Lignin-Decomposing Actinobacteria from Soil.</title>
        <authorList>
            <person name="Roh S.G."/>
            <person name="Kim S.B."/>
        </authorList>
    </citation>
    <scope>NUCLEOTIDE SEQUENCE [LARGE SCALE GENOMIC DNA]</scope>
    <source>
        <strain evidence="3 4">MMS17-GH009</strain>
    </source>
</reference>
<protein>
    <submittedName>
        <fullName evidence="3">Transcriptional regulator</fullName>
    </submittedName>
</protein>
<dbReference type="InterPro" id="IPR036388">
    <property type="entry name" value="WH-like_DNA-bd_sf"/>
</dbReference>
<dbReference type="InterPro" id="IPR051797">
    <property type="entry name" value="TrmB-like"/>
</dbReference>
<dbReference type="InterPro" id="IPR016032">
    <property type="entry name" value="Sig_transdc_resp-reg_C-effctor"/>
</dbReference>
<dbReference type="AlphaFoldDB" id="A0A373A1M7"/>
<dbReference type="GO" id="GO:0006355">
    <property type="term" value="P:regulation of DNA-templated transcription"/>
    <property type="evidence" value="ECO:0007669"/>
    <property type="project" value="InterPro"/>
</dbReference>